<keyword evidence="6" id="KW-1185">Reference proteome</keyword>
<evidence type="ECO:0000256" key="3">
    <source>
        <dbReference type="ARBA" id="ARBA00022884"/>
    </source>
</evidence>
<name>A0AAV0BF53_PHAPC</name>
<accession>A0AAV0BF53</accession>
<dbReference type="GO" id="GO:0003723">
    <property type="term" value="F:RNA binding"/>
    <property type="evidence" value="ECO:0007669"/>
    <property type="project" value="UniProtKB-KW"/>
</dbReference>
<dbReference type="PANTHER" id="PTHR14068">
    <property type="entry name" value="EUKARYOTIC TRANSLATION INITIATION FACTOR 3 EIF3 -RELATED"/>
    <property type="match status" value="1"/>
</dbReference>
<dbReference type="Proteomes" id="UP001153365">
    <property type="component" value="Unassembled WGS sequence"/>
</dbReference>
<protein>
    <submittedName>
        <fullName evidence="5">Uncharacterized protein</fullName>
    </submittedName>
</protein>
<dbReference type="EMBL" id="CALTRL010005395">
    <property type="protein sequence ID" value="CAH7684455.1"/>
    <property type="molecule type" value="Genomic_DNA"/>
</dbReference>
<gene>
    <name evidence="5" type="ORF">PPACK8108_LOCUS18605</name>
</gene>
<evidence type="ECO:0000256" key="4">
    <source>
        <dbReference type="ARBA" id="ARBA00022917"/>
    </source>
</evidence>
<dbReference type="GO" id="GO:0005852">
    <property type="term" value="C:eukaryotic translation initiation factor 3 complex"/>
    <property type="evidence" value="ECO:0007669"/>
    <property type="project" value="InterPro"/>
</dbReference>
<dbReference type="AlphaFoldDB" id="A0AAV0BF53"/>
<keyword evidence="4" id="KW-0648">Protein biosynthesis</keyword>
<evidence type="ECO:0000313" key="6">
    <source>
        <dbReference type="Proteomes" id="UP001153365"/>
    </source>
</evidence>
<proteinExistence type="predicted"/>
<dbReference type="GO" id="GO:0003743">
    <property type="term" value="F:translation initiation factor activity"/>
    <property type="evidence" value="ECO:0007669"/>
    <property type="project" value="UniProtKB-KW"/>
</dbReference>
<reference evidence="5" key="1">
    <citation type="submission" date="2022-06" db="EMBL/GenBank/DDBJ databases">
        <authorList>
            <consortium name="SYNGENTA / RWTH Aachen University"/>
        </authorList>
    </citation>
    <scope>NUCLEOTIDE SEQUENCE</scope>
</reference>
<evidence type="ECO:0000256" key="1">
    <source>
        <dbReference type="ARBA" id="ARBA00022490"/>
    </source>
</evidence>
<evidence type="ECO:0000256" key="2">
    <source>
        <dbReference type="ARBA" id="ARBA00022540"/>
    </source>
</evidence>
<dbReference type="PANTHER" id="PTHR14068:SF0">
    <property type="entry name" value="EUKARYOTIC TRANSLATION INITIATION FACTOR 3 SUBUNIT B"/>
    <property type="match status" value="1"/>
</dbReference>
<dbReference type="InterPro" id="IPR011400">
    <property type="entry name" value="EIF3B"/>
</dbReference>
<organism evidence="5 6">
    <name type="scientific">Phakopsora pachyrhizi</name>
    <name type="common">Asian soybean rust disease fungus</name>
    <dbReference type="NCBI Taxonomy" id="170000"/>
    <lineage>
        <taxon>Eukaryota</taxon>
        <taxon>Fungi</taxon>
        <taxon>Dikarya</taxon>
        <taxon>Basidiomycota</taxon>
        <taxon>Pucciniomycotina</taxon>
        <taxon>Pucciniomycetes</taxon>
        <taxon>Pucciniales</taxon>
        <taxon>Phakopsoraceae</taxon>
        <taxon>Phakopsora</taxon>
    </lineage>
</organism>
<sequence>MKTIDQNCVAKALSYKVELKKEMKVDQHAKTKKTTYCNLKPFKPFHGNNRATFYTDYHKQSKPQPRSSSGCKMCNLIYWLPKGRHVVTVTLGLMSKFDLELWDTDLNESEKELGSGIQLIRSVEHYGVTKLEWDPSVRYIASIG</sequence>
<dbReference type="GO" id="GO:0031369">
    <property type="term" value="F:translation initiation factor binding"/>
    <property type="evidence" value="ECO:0007669"/>
    <property type="project" value="InterPro"/>
</dbReference>
<comment type="caution">
    <text evidence="5">The sequence shown here is derived from an EMBL/GenBank/DDBJ whole genome shotgun (WGS) entry which is preliminary data.</text>
</comment>
<keyword evidence="3" id="KW-0694">RNA-binding</keyword>
<keyword evidence="1" id="KW-0963">Cytoplasm</keyword>
<evidence type="ECO:0000313" key="5">
    <source>
        <dbReference type="EMBL" id="CAH7684455.1"/>
    </source>
</evidence>
<keyword evidence="2" id="KW-0396">Initiation factor</keyword>